<feature type="transmembrane region" description="Helical" evidence="1">
    <location>
        <begin position="215"/>
        <end position="237"/>
    </location>
</feature>
<feature type="transmembrane region" description="Helical" evidence="1">
    <location>
        <begin position="249"/>
        <end position="274"/>
    </location>
</feature>
<reference evidence="2 3" key="1">
    <citation type="submission" date="2020-08" db="EMBL/GenBank/DDBJ databases">
        <title>Description of Xenorhabdus lircayensis sp. nov., the symbiotic bacterium associated with the entomopathogenic nematode Steirnernema unicornum.</title>
        <authorList>
            <person name="Castaneda-Alvarez C."/>
            <person name="Prodan S."/>
            <person name="Zamorano A."/>
            <person name="San-Blas E."/>
            <person name="Aballay E."/>
        </authorList>
    </citation>
    <scope>NUCLEOTIDE SEQUENCE [LARGE SCALE GENOMIC DNA]</scope>
    <source>
        <strain evidence="2 3">VLS</strain>
    </source>
</reference>
<dbReference type="InterPro" id="IPR049458">
    <property type="entry name" value="EpsG-like"/>
</dbReference>
<feature type="transmembrane region" description="Helical" evidence="1">
    <location>
        <begin position="154"/>
        <end position="176"/>
    </location>
</feature>
<gene>
    <name evidence="2" type="ORF">H8A87_04600</name>
</gene>
<proteinExistence type="predicted"/>
<keyword evidence="1" id="KW-0812">Transmembrane</keyword>
<evidence type="ECO:0000313" key="2">
    <source>
        <dbReference type="EMBL" id="MBI6548022.1"/>
    </source>
</evidence>
<feature type="transmembrane region" description="Helical" evidence="1">
    <location>
        <begin position="286"/>
        <end position="307"/>
    </location>
</feature>
<feature type="transmembrane region" description="Helical" evidence="1">
    <location>
        <begin position="183"/>
        <end position="203"/>
    </location>
</feature>
<accession>A0ABS0U2C3</accession>
<evidence type="ECO:0000256" key="1">
    <source>
        <dbReference type="SAM" id="Phobius"/>
    </source>
</evidence>
<comment type="caution">
    <text evidence="2">The sequence shown here is derived from an EMBL/GenBank/DDBJ whole genome shotgun (WGS) entry which is preliminary data.</text>
</comment>
<dbReference type="RefSeq" id="WP_232370075.1">
    <property type="nucleotide sequence ID" value="NZ_CAWPUD010000019.1"/>
</dbReference>
<organism evidence="2 3">
    <name type="scientific">Xenorhabdus lircayensis</name>
    <dbReference type="NCBI Taxonomy" id="2763499"/>
    <lineage>
        <taxon>Bacteria</taxon>
        <taxon>Pseudomonadati</taxon>
        <taxon>Pseudomonadota</taxon>
        <taxon>Gammaproteobacteria</taxon>
        <taxon>Enterobacterales</taxon>
        <taxon>Morganellaceae</taxon>
        <taxon>Xenorhabdus</taxon>
    </lineage>
</organism>
<evidence type="ECO:0000313" key="3">
    <source>
        <dbReference type="Proteomes" id="UP000696184"/>
    </source>
</evidence>
<dbReference type="Proteomes" id="UP000696184">
    <property type="component" value="Unassembled WGS sequence"/>
</dbReference>
<keyword evidence="3" id="KW-1185">Reference proteome</keyword>
<name>A0ABS0U2C3_9GAMM</name>
<keyword evidence="1" id="KW-0472">Membrane</keyword>
<dbReference type="EMBL" id="JACOII010000022">
    <property type="protein sequence ID" value="MBI6548022.1"/>
    <property type="molecule type" value="Genomic_DNA"/>
</dbReference>
<dbReference type="Pfam" id="PF14897">
    <property type="entry name" value="EpsG"/>
    <property type="match status" value="1"/>
</dbReference>
<protein>
    <submittedName>
        <fullName evidence="2">EpsG family protein</fullName>
    </submittedName>
</protein>
<keyword evidence="1" id="KW-1133">Transmembrane helix</keyword>
<sequence length="324" mass="38163">MSLYSVSFLYIPLLLLIFSSERQERFIKSTLLLFYSIFVFSYINSGPDHIVYQWIYENEPLEPKFEIIYTYISYISNLLNFNYHQFLIVNKVINIIILGTAIFYLDKHKLLFFMGMYIPTSFITFELNLLRQSLALHFGLLFIIFFMKKKKLKSYIYIVFSILSHTTSLLTAFIFIKKTNKNALLLLVLILGLSLYLNFPYIINKFLEYKKAGAINIRPSILSLQTLILLLVPFFFFSVKKDKITIFMYFFICLSSIIPLMIRIYPIALLLLLPVINKPRAKNPKLIMVFFITFSISFTLGKTYLLLQTDRQSIKEGIYTRGYE</sequence>
<feature type="transmembrane region" description="Helical" evidence="1">
    <location>
        <begin position="86"/>
        <end position="106"/>
    </location>
</feature>